<dbReference type="PANTHER" id="PTHR32071:SF21">
    <property type="entry name" value="TRANSCRIPTIONAL REGULATORY PROTEIN FLGR"/>
    <property type="match status" value="1"/>
</dbReference>
<dbReference type="Proteomes" id="UP000229740">
    <property type="component" value="Unassembled WGS sequence"/>
</dbReference>
<dbReference type="Pfam" id="PF00072">
    <property type="entry name" value="Response_reg"/>
    <property type="match status" value="1"/>
</dbReference>
<dbReference type="PROSITE" id="PS50045">
    <property type="entry name" value="SIGMA54_INTERACT_4"/>
    <property type="match status" value="1"/>
</dbReference>
<dbReference type="SMART" id="SM00448">
    <property type="entry name" value="REC"/>
    <property type="match status" value="1"/>
</dbReference>
<dbReference type="FunFam" id="1.10.8.60:FF:000014">
    <property type="entry name" value="DNA-binding transcriptional regulator NtrC"/>
    <property type="match status" value="1"/>
</dbReference>
<keyword evidence="3" id="KW-0805">Transcription regulation</keyword>
<dbReference type="FunFam" id="3.40.50.300:FF:000006">
    <property type="entry name" value="DNA-binding transcriptional regulator NtrC"/>
    <property type="match status" value="1"/>
</dbReference>
<dbReference type="SUPFAM" id="SSF46689">
    <property type="entry name" value="Homeodomain-like"/>
    <property type="match status" value="1"/>
</dbReference>
<keyword evidence="7" id="KW-0597">Phosphoprotein</keyword>
<evidence type="ECO:0000256" key="3">
    <source>
        <dbReference type="ARBA" id="ARBA00023015"/>
    </source>
</evidence>
<dbReference type="PRINTS" id="PR01590">
    <property type="entry name" value="HTHFIS"/>
</dbReference>
<dbReference type="InterPro" id="IPR002078">
    <property type="entry name" value="Sigma_54_int"/>
</dbReference>
<dbReference type="CDD" id="cd00009">
    <property type="entry name" value="AAA"/>
    <property type="match status" value="1"/>
</dbReference>
<dbReference type="Gene3D" id="3.40.50.300">
    <property type="entry name" value="P-loop containing nucleotide triphosphate hydrolases"/>
    <property type="match status" value="1"/>
</dbReference>
<keyword evidence="5" id="KW-0010">Activator</keyword>
<dbReference type="InterPro" id="IPR027417">
    <property type="entry name" value="P-loop_NTPase"/>
</dbReference>
<dbReference type="InterPro" id="IPR025662">
    <property type="entry name" value="Sigma_54_int_dom_ATP-bd_1"/>
</dbReference>
<dbReference type="Pfam" id="PF00158">
    <property type="entry name" value="Sigma54_activat"/>
    <property type="match status" value="1"/>
</dbReference>
<organism evidence="10 11">
    <name type="scientific">candidate division KSB3 bacterium</name>
    <dbReference type="NCBI Taxonomy" id="2044937"/>
    <lineage>
        <taxon>Bacteria</taxon>
        <taxon>candidate division KSB3</taxon>
    </lineage>
</organism>
<evidence type="ECO:0000259" key="9">
    <source>
        <dbReference type="PROSITE" id="PS50110"/>
    </source>
</evidence>
<dbReference type="InterPro" id="IPR009057">
    <property type="entry name" value="Homeodomain-like_sf"/>
</dbReference>
<evidence type="ECO:0000256" key="6">
    <source>
        <dbReference type="ARBA" id="ARBA00023163"/>
    </source>
</evidence>
<dbReference type="PANTHER" id="PTHR32071">
    <property type="entry name" value="TRANSCRIPTIONAL REGULATORY PROTEIN"/>
    <property type="match status" value="1"/>
</dbReference>
<feature type="domain" description="Sigma-54 factor interaction" evidence="8">
    <location>
        <begin position="139"/>
        <end position="368"/>
    </location>
</feature>
<dbReference type="InterPro" id="IPR025944">
    <property type="entry name" value="Sigma_54_int_dom_CS"/>
</dbReference>
<feature type="domain" description="Response regulatory" evidence="9">
    <location>
        <begin position="2"/>
        <end position="117"/>
    </location>
</feature>
<dbReference type="InterPro" id="IPR002197">
    <property type="entry name" value="HTH_Fis"/>
</dbReference>
<sequence length="442" mass="49609">MKILIIDDEKILRDTIVRFFSLEPDLEVKAAGNAFSAQRMIAEESFDIVVTDLDMPDMSGLELLEWLREEKPLLPVLMMSGYGQIQDAVEAMKFGACDYMVKPLAPKDLLTRIRHIAATRRLHAQVERGRFAEELSQDLLGDSPAMRKIKATLAQVAPTPATVLITGESGTGKEVVARSIHRLSPRKHKRFTVINLGAVQENLLESELFGHEKGAFTGASFKKAGLFEEASSGTLFLDEIGEMPLHLQVKLLRVLQEREVQPVGSTTSFPIDVRILAATNADLVERIQKGLFREDLFYRLNIVQITVPPLRDRREDIPLLAGHFLQKCNRTMGKTVNTIDADALQSLQSYAFPGNIRELENIIERAFIFAETERIRLKDLALSSESSTTKQMKAGTLEEAQKQVIITTLRRWEGNRSKAARELGIDRKTLVNKIKSYGLTDI</sequence>
<dbReference type="Gene3D" id="1.10.8.60">
    <property type="match status" value="1"/>
</dbReference>
<dbReference type="Pfam" id="PF02954">
    <property type="entry name" value="HTH_8"/>
    <property type="match status" value="1"/>
</dbReference>
<dbReference type="PROSITE" id="PS50110">
    <property type="entry name" value="RESPONSE_REGULATORY"/>
    <property type="match status" value="1"/>
</dbReference>
<evidence type="ECO:0000256" key="2">
    <source>
        <dbReference type="ARBA" id="ARBA00022840"/>
    </source>
</evidence>
<dbReference type="InterPro" id="IPR011006">
    <property type="entry name" value="CheY-like_superfamily"/>
</dbReference>
<dbReference type="GO" id="GO:0006355">
    <property type="term" value="P:regulation of DNA-templated transcription"/>
    <property type="evidence" value="ECO:0007669"/>
    <property type="project" value="InterPro"/>
</dbReference>
<dbReference type="Pfam" id="PF25601">
    <property type="entry name" value="AAA_lid_14"/>
    <property type="match status" value="1"/>
</dbReference>
<evidence type="ECO:0000256" key="4">
    <source>
        <dbReference type="ARBA" id="ARBA00023125"/>
    </source>
</evidence>
<dbReference type="PROSITE" id="PS00675">
    <property type="entry name" value="SIGMA54_INTERACT_1"/>
    <property type="match status" value="1"/>
</dbReference>
<dbReference type="InterPro" id="IPR003593">
    <property type="entry name" value="AAA+_ATPase"/>
</dbReference>
<dbReference type="SMART" id="SM00382">
    <property type="entry name" value="AAA"/>
    <property type="match status" value="1"/>
</dbReference>
<dbReference type="EMBL" id="PDPS01000036">
    <property type="protein sequence ID" value="PID56278.1"/>
    <property type="molecule type" value="Genomic_DNA"/>
</dbReference>
<dbReference type="PROSITE" id="PS00688">
    <property type="entry name" value="SIGMA54_INTERACT_3"/>
    <property type="match status" value="1"/>
</dbReference>
<dbReference type="AlphaFoldDB" id="A0A2G6E3F2"/>
<dbReference type="GO" id="GO:0043565">
    <property type="term" value="F:sequence-specific DNA binding"/>
    <property type="evidence" value="ECO:0007669"/>
    <property type="project" value="InterPro"/>
</dbReference>
<keyword evidence="6" id="KW-0804">Transcription</keyword>
<dbReference type="GO" id="GO:0000160">
    <property type="term" value="P:phosphorelay signal transduction system"/>
    <property type="evidence" value="ECO:0007669"/>
    <property type="project" value="InterPro"/>
</dbReference>
<accession>A0A2G6E3F2</accession>
<dbReference type="Gene3D" id="3.40.50.2300">
    <property type="match status" value="1"/>
</dbReference>
<reference evidence="10 11" key="1">
    <citation type="submission" date="2017-10" db="EMBL/GenBank/DDBJ databases">
        <title>Novel microbial diversity and functional potential in the marine mammal oral microbiome.</title>
        <authorList>
            <person name="Dudek N.K."/>
            <person name="Sun C.L."/>
            <person name="Burstein D."/>
            <person name="Kantor R.S."/>
            <person name="Aliaga Goltsman D.S."/>
            <person name="Bik E.M."/>
            <person name="Thomas B.C."/>
            <person name="Banfield J.F."/>
            <person name="Relman D.A."/>
        </authorList>
    </citation>
    <scope>NUCLEOTIDE SEQUENCE [LARGE SCALE GENOMIC DNA]</scope>
    <source>
        <strain evidence="10">DOLZORAL124_49_17</strain>
    </source>
</reference>
<dbReference type="Gene3D" id="1.10.10.60">
    <property type="entry name" value="Homeodomain-like"/>
    <property type="match status" value="1"/>
</dbReference>
<keyword evidence="4" id="KW-0238">DNA-binding</keyword>
<evidence type="ECO:0000259" key="8">
    <source>
        <dbReference type="PROSITE" id="PS50045"/>
    </source>
</evidence>
<evidence type="ECO:0000256" key="7">
    <source>
        <dbReference type="PROSITE-ProRule" id="PRU00169"/>
    </source>
</evidence>
<proteinExistence type="predicted"/>
<dbReference type="InterPro" id="IPR001789">
    <property type="entry name" value="Sig_transdc_resp-reg_receiver"/>
</dbReference>
<dbReference type="InterPro" id="IPR058031">
    <property type="entry name" value="AAA_lid_NorR"/>
</dbReference>
<dbReference type="GO" id="GO:0005524">
    <property type="term" value="F:ATP binding"/>
    <property type="evidence" value="ECO:0007669"/>
    <property type="project" value="UniProtKB-KW"/>
</dbReference>
<comment type="caution">
    <text evidence="10">The sequence shown here is derived from an EMBL/GenBank/DDBJ whole genome shotgun (WGS) entry which is preliminary data.</text>
</comment>
<evidence type="ECO:0000256" key="1">
    <source>
        <dbReference type="ARBA" id="ARBA00022741"/>
    </source>
</evidence>
<feature type="modified residue" description="4-aspartylphosphate" evidence="7">
    <location>
        <position position="52"/>
    </location>
</feature>
<dbReference type="SUPFAM" id="SSF52172">
    <property type="entry name" value="CheY-like"/>
    <property type="match status" value="1"/>
</dbReference>
<evidence type="ECO:0000313" key="11">
    <source>
        <dbReference type="Proteomes" id="UP000229740"/>
    </source>
</evidence>
<evidence type="ECO:0000313" key="10">
    <source>
        <dbReference type="EMBL" id="PID56278.1"/>
    </source>
</evidence>
<name>A0A2G6E3F2_9BACT</name>
<keyword evidence="2" id="KW-0067">ATP-binding</keyword>
<evidence type="ECO:0000256" key="5">
    <source>
        <dbReference type="ARBA" id="ARBA00023159"/>
    </source>
</evidence>
<gene>
    <name evidence="10" type="ORF">CSB45_12165</name>
</gene>
<protein>
    <submittedName>
        <fullName evidence="10">Sigma-54-dependent Fis family transcriptional regulator</fullName>
    </submittedName>
</protein>
<keyword evidence="1" id="KW-0547">Nucleotide-binding</keyword>
<dbReference type="SUPFAM" id="SSF52540">
    <property type="entry name" value="P-loop containing nucleoside triphosphate hydrolases"/>
    <property type="match status" value="1"/>
</dbReference>